<comment type="similarity">
    <text evidence="1">Belongs to the LOG family.</text>
</comment>
<dbReference type="EMBL" id="BJYK01000002">
    <property type="protein sequence ID" value="GEN79625.1"/>
    <property type="molecule type" value="Genomic_DNA"/>
</dbReference>
<name>A0A511YWQ8_9CELL</name>
<evidence type="ECO:0000313" key="3">
    <source>
        <dbReference type="EMBL" id="GEN79625.1"/>
    </source>
</evidence>
<sequence length="294" mass="31736">MSTEHGPVADDPRRTYRKGPVMLRGHQVPRTTSDQRLLAPNNDTSWLSGDPWRVMRIQSEFVEGFGALAEVGPAVSVFGSARTKPLAREYAIAMEVGKGLAEAGYAVITGGGPGIMEAANRGAHEAGGLSVGLGIELPFEQSMNEYVDLGVNFRYFFARKTCFVKYSQGFVVLPGGFGTFDELFESLTLVQTHKVTEFPIVLVGSDYWRGLLDWLRDSVVAHGNIHEVDLDLIRLVDDAEEAVHVVLERGAELAAEERAAVAANAQAEQAAERASEPATPSVPPVPGDASLNGW</sequence>
<dbReference type="PANTHER" id="PTHR43393">
    <property type="entry name" value="CYTOKININ RIBOSIDE 5'-MONOPHOSPHATE PHOSPHORIBOHYDROLASE"/>
    <property type="match status" value="1"/>
</dbReference>
<dbReference type="PANTHER" id="PTHR43393:SF2">
    <property type="entry name" value="CYTOKININ RIBOSIDE 5'-MONOPHOSPHATE PHOSPHORIBOHYDROLASE"/>
    <property type="match status" value="1"/>
</dbReference>
<reference evidence="3 4" key="1">
    <citation type="submission" date="2019-07" db="EMBL/GenBank/DDBJ databases">
        <title>Whole genome shotgun sequence of Actinotalea fermentans NBRC 105374.</title>
        <authorList>
            <person name="Hosoyama A."/>
            <person name="Uohara A."/>
            <person name="Ohji S."/>
            <person name="Ichikawa N."/>
        </authorList>
    </citation>
    <scope>NUCLEOTIDE SEQUENCE [LARGE SCALE GENOMIC DNA]</scope>
    <source>
        <strain evidence="3 4">NBRC 105374</strain>
    </source>
</reference>
<proteinExistence type="inferred from homology"/>
<dbReference type="EC" id="3.2.2.n1" evidence="1"/>
<organism evidence="3 4">
    <name type="scientific">Actinotalea fermentans</name>
    <dbReference type="NCBI Taxonomy" id="43671"/>
    <lineage>
        <taxon>Bacteria</taxon>
        <taxon>Bacillati</taxon>
        <taxon>Actinomycetota</taxon>
        <taxon>Actinomycetes</taxon>
        <taxon>Micrococcales</taxon>
        <taxon>Cellulomonadaceae</taxon>
        <taxon>Actinotalea</taxon>
    </lineage>
</organism>
<dbReference type="InterPro" id="IPR031100">
    <property type="entry name" value="LOG_fam"/>
</dbReference>
<protein>
    <recommendedName>
        <fullName evidence="1">Cytokinin riboside 5'-monophosphate phosphoribohydrolase</fullName>
        <ecNumber evidence="1">3.2.2.n1</ecNumber>
    </recommendedName>
</protein>
<evidence type="ECO:0000256" key="1">
    <source>
        <dbReference type="RuleBase" id="RU363015"/>
    </source>
</evidence>
<comment type="caution">
    <text evidence="3">The sequence shown here is derived from an EMBL/GenBank/DDBJ whole genome shotgun (WGS) entry which is preliminary data.</text>
</comment>
<dbReference type="InterPro" id="IPR052341">
    <property type="entry name" value="LOG_family_nucleotidases"/>
</dbReference>
<dbReference type="InterPro" id="IPR005269">
    <property type="entry name" value="LOG"/>
</dbReference>
<keyword evidence="1 3" id="KW-0378">Hydrolase</keyword>
<gene>
    <name evidence="3" type="ORF">AFE02nite_13590</name>
</gene>
<keyword evidence="4" id="KW-1185">Reference proteome</keyword>
<comment type="catalytic activity">
    <reaction evidence="1">
        <text>9-ribosyl-trans-zeatin 5'-phosphate + H2O = trans-zeatin + D-ribose 5-phosphate</text>
        <dbReference type="Rhea" id="RHEA:48564"/>
        <dbReference type="ChEBI" id="CHEBI:15377"/>
        <dbReference type="ChEBI" id="CHEBI:16522"/>
        <dbReference type="ChEBI" id="CHEBI:78346"/>
        <dbReference type="ChEBI" id="CHEBI:87947"/>
        <dbReference type="EC" id="3.2.2.n1"/>
    </reaction>
</comment>
<keyword evidence="1" id="KW-0203">Cytokinin biosynthesis</keyword>
<dbReference type="OrthoDB" id="9801098at2"/>
<dbReference type="GO" id="GO:0009691">
    <property type="term" value="P:cytokinin biosynthetic process"/>
    <property type="evidence" value="ECO:0007669"/>
    <property type="project" value="UniProtKB-UniRule"/>
</dbReference>
<feature type="region of interest" description="Disordered" evidence="2">
    <location>
        <begin position="264"/>
        <end position="294"/>
    </location>
</feature>
<dbReference type="NCBIfam" id="TIGR00730">
    <property type="entry name" value="Rossman fold protein, TIGR00730 family"/>
    <property type="match status" value="1"/>
</dbReference>
<accession>A0A511YWQ8</accession>
<evidence type="ECO:0000256" key="2">
    <source>
        <dbReference type="SAM" id="MobiDB-lite"/>
    </source>
</evidence>
<evidence type="ECO:0000313" key="4">
    <source>
        <dbReference type="Proteomes" id="UP000321484"/>
    </source>
</evidence>
<dbReference type="Pfam" id="PF03641">
    <property type="entry name" value="Lysine_decarbox"/>
    <property type="match status" value="1"/>
</dbReference>
<dbReference type="SUPFAM" id="SSF102405">
    <property type="entry name" value="MCP/YpsA-like"/>
    <property type="match status" value="1"/>
</dbReference>
<dbReference type="Proteomes" id="UP000321484">
    <property type="component" value="Unassembled WGS sequence"/>
</dbReference>
<dbReference type="GO" id="GO:0102682">
    <property type="term" value="F:cytokinin riboside 5'-monophosphate phosphoribohydrolase activity"/>
    <property type="evidence" value="ECO:0007669"/>
    <property type="project" value="RHEA"/>
</dbReference>
<comment type="catalytic activity">
    <reaction evidence="1">
        <text>N(6)-(dimethylallyl)adenosine 5'-phosphate + H2O = N(6)-dimethylallyladenine + D-ribose 5-phosphate</text>
        <dbReference type="Rhea" id="RHEA:48560"/>
        <dbReference type="ChEBI" id="CHEBI:15377"/>
        <dbReference type="ChEBI" id="CHEBI:17660"/>
        <dbReference type="ChEBI" id="CHEBI:57526"/>
        <dbReference type="ChEBI" id="CHEBI:78346"/>
        <dbReference type="EC" id="3.2.2.n1"/>
    </reaction>
</comment>
<dbReference type="RefSeq" id="WP_052114013.1">
    <property type="nucleotide sequence ID" value="NZ_BJYK01000002.1"/>
</dbReference>
<dbReference type="AlphaFoldDB" id="A0A511YWQ8"/>
<dbReference type="Gene3D" id="3.40.50.450">
    <property type="match status" value="1"/>
</dbReference>
<dbReference type="GO" id="GO:0005829">
    <property type="term" value="C:cytosol"/>
    <property type="evidence" value="ECO:0007669"/>
    <property type="project" value="TreeGrafter"/>
</dbReference>
<dbReference type="FunFam" id="3.40.50.450:FF:000011">
    <property type="entry name" value="TIGR00730 family Rossman fold protein"/>
    <property type="match status" value="1"/>
</dbReference>